<reference evidence="2 3" key="1">
    <citation type="submission" date="2017-06" db="EMBL/GenBank/DDBJ databases">
        <authorList>
            <person name="Kim H.J."/>
            <person name="Triplett B.A."/>
        </authorList>
    </citation>
    <scope>NUCLEOTIDE SEQUENCE [LARGE SCALE GENOMIC DNA]</scope>
    <source>
        <strain evidence="2">FRACA_ARgP5</strain>
    </source>
</reference>
<feature type="transmembrane region" description="Helical" evidence="1">
    <location>
        <begin position="461"/>
        <end position="480"/>
    </location>
</feature>
<proteinExistence type="predicted"/>
<gene>
    <name evidence="2" type="ORF">FRACA_600007</name>
</gene>
<feature type="transmembrane region" description="Helical" evidence="1">
    <location>
        <begin position="188"/>
        <end position="205"/>
    </location>
</feature>
<feature type="transmembrane region" description="Helical" evidence="1">
    <location>
        <begin position="405"/>
        <end position="424"/>
    </location>
</feature>
<dbReference type="AlphaFoldDB" id="A0A2I2KZK6"/>
<feature type="transmembrane region" description="Helical" evidence="1">
    <location>
        <begin position="144"/>
        <end position="168"/>
    </location>
</feature>
<feature type="transmembrane region" description="Helical" evidence="1">
    <location>
        <begin position="436"/>
        <end position="455"/>
    </location>
</feature>
<keyword evidence="1" id="KW-1133">Transmembrane helix</keyword>
<evidence type="ECO:0000256" key="1">
    <source>
        <dbReference type="SAM" id="Phobius"/>
    </source>
</evidence>
<accession>A0A2I2KZK6</accession>
<feature type="transmembrane region" description="Helical" evidence="1">
    <location>
        <begin position="217"/>
        <end position="250"/>
    </location>
</feature>
<feature type="transmembrane region" description="Helical" evidence="1">
    <location>
        <begin position="256"/>
        <end position="275"/>
    </location>
</feature>
<keyword evidence="1" id="KW-0472">Membrane</keyword>
<evidence type="ECO:0000313" key="3">
    <source>
        <dbReference type="Proteomes" id="UP000234331"/>
    </source>
</evidence>
<feature type="transmembrane region" description="Helical" evidence="1">
    <location>
        <begin position="91"/>
        <end position="115"/>
    </location>
</feature>
<feature type="transmembrane region" description="Helical" evidence="1">
    <location>
        <begin position="60"/>
        <end position="79"/>
    </location>
</feature>
<keyword evidence="3" id="KW-1185">Reference proteome</keyword>
<organism evidence="2 3">
    <name type="scientific">Frankia canadensis</name>
    <dbReference type="NCBI Taxonomy" id="1836972"/>
    <lineage>
        <taxon>Bacteria</taxon>
        <taxon>Bacillati</taxon>
        <taxon>Actinomycetota</taxon>
        <taxon>Actinomycetes</taxon>
        <taxon>Frankiales</taxon>
        <taxon>Frankiaceae</taxon>
        <taxon>Frankia</taxon>
    </lineage>
</organism>
<evidence type="ECO:0000313" key="2">
    <source>
        <dbReference type="EMBL" id="SNQ51096.1"/>
    </source>
</evidence>
<protein>
    <recommendedName>
        <fullName evidence="4">O-antigen polysaccharide polymerase Wzy</fullName>
    </recommendedName>
</protein>
<evidence type="ECO:0008006" key="4">
    <source>
        <dbReference type="Google" id="ProtNLM"/>
    </source>
</evidence>
<sequence length="501" mass="53747">MWLAIALASLVPMIVDVIAEPSDSGRVVLRSLTFATECLAALSLIGARQPRCFGLGVFRLGPWYMLWSAFSLGLLAIAWRTPPPDAPAGITLGGVSQALTVAGLAVPFWAAGYLLGPGRGLVRFAARLIPATTHRRDVRLRSDAVPWILCGVSIVARLAEILLGHYAYLGDASQEVAQSTFYAQPISQLSRCGLYALLIAAVGLVRRGDARQRLTFAVLLAVEVSFALISGMKGLFVTTVCGVCITFAVARGRVPMRWIIGGLALFLFVVIPYNATYRSLVRGHGGYMNPSSAVFMAPTVLRDTVVGKNGTGASLAEGAQESKFEYLVGRTRSVDSLALVVEMTPGTVPYRHLGELLMAPVLSLVPRAVWPNKPIRLTGYEFGQQYMSMSSQTYTASAVSPQADLYRYGGLLALLVGMGLLGVGHRLIDEAWDPVRDVRCVVVFVPFLFSTALLVDSVCDLLSALPIQLATLFLVLRFAYGGGGESVDMPDSSARSGDRIE</sequence>
<dbReference type="EMBL" id="FZMO01000526">
    <property type="protein sequence ID" value="SNQ51096.1"/>
    <property type="molecule type" value="Genomic_DNA"/>
</dbReference>
<name>A0A2I2KZK6_9ACTN</name>
<dbReference type="Proteomes" id="UP000234331">
    <property type="component" value="Unassembled WGS sequence"/>
</dbReference>
<keyword evidence="1" id="KW-0812">Transmembrane</keyword>